<dbReference type="GO" id="GO:0005737">
    <property type="term" value="C:cytoplasm"/>
    <property type="evidence" value="ECO:0007669"/>
    <property type="project" value="TreeGrafter"/>
</dbReference>
<feature type="domain" description="Phosducin" evidence="2">
    <location>
        <begin position="53"/>
        <end position="203"/>
    </location>
</feature>
<reference evidence="3" key="1">
    <citation type="submission" date="2023-07" db="EMBL/GenBank/DDBJ databases">
        <title>Chromosome-level genome assembly of Artemia franciscana.</title>
        <authorList>
            <person name="Jo E."/>
        </authorList>
    </citation>
    <scope>NUCLEOTIDE SEQUENCE</scope>
    <source>
        <tissue evidence="3">Whole body</tissue>
    </source>
</reference>
<proteinExistence type="inferred from homology"/>
<dbReference type="EMBL" id="JAVRJZ010000019">
    <property type="protein sequence ID" value="KAK2707278.1"/>
    <property type="molecule type" value="Genomic_DNA"/>
</dbReference>
<keyword evidence="4" id="KW-1185">Reference proteome</keyword>
<dbReference type="PANTHER" id="PTHR45809">
    <property type="entry name" value="VIRAL IAP-ASSOCIATED FACTOR HOMOLOG"/>
    <property type="match status" value="1"/>
</dbReference>
<evidence type="ECO:0000259" key="2">
    <source>
        <dbReference type="Pfam" id="PF02114"/>
    </source>
</evidence>
<dbReference type="GO" id="GO:0006457">
    <property type="term" value="P:protein folding"/>
    <property type="evidence" value="ECO:0007669"/>
    <property type="project" value="TreeGrafter"/>
</dbReference>
<protein>
    <recommendedName>
        <fullName evidence="2">Phosducin domain-containing protein</fullName>
    </recommendedName>
</protein>
<accession>A0AA88KU95</accession>
<comment type="similarity">
    <text evidence="1">Belongs to the phosducin family.</text>
</comment>
<organism evidence="3 4">
    <name type="scientific">Artemia franciscana</name>
    <name type="common">Brine shrimp</name>
    <name type="synonym">Artemia sanfranciscana</name>
    <dbReference type="NCBI Taxonomy" id="6661"/>
    <lineage>
        <taxon>Eukaryota</taxon>
        <taxon>Metazoa</taxon>
        <taxon>Ecdysozoa</taxon>
        <taxon>Arthropoda</taxon>
        <taxon>Crustacea</taxon>
        <taxon>Branchiopoda</taxon>
        <taxon>Anostraca</taxon>
        <taxon>Artemiidae</taxon>
        <taxon>Artemia</taxon>
    </lineage>
</organism>
<dbReference type="CDD" id="cd02988">
    <property type="entry name" value="Phd_like_VIAF"/>
    <property type="match status" value="1"/>
</dbReference>
<dbReference type="Pfam" id="PF02114">
    <property type="entry name" value="Phosducin"/>
    <property type="match status" value="1"/>
</dbReference>
<evidence type="ECO:0000313" key="4">
    <source>
        <dbReference type="Proteomes" id="UP001187531"/>
    </source>
</evidence>
<gene>
    <name evidence="3" type="ORF">QYM36_015088</name>
</gene>
<comment type="caution">
    <text evidence="3">The sequence shown here is derived from an EMBL/GenBank/DDBJ whole genome shotgun (WGS) entry which is preliminary data.</text>
</comment>
<sequence>MQDANQDTQWNDALRKHGIIPQKKEAEVTEDQIVNLIDQAASKHSNGQSNIADLGLDELDLLEDEEDERILLEYRNKRIAEIKALMAKSKFGDVKEISAPEYKEEVNNAGEEVWVVLHLYQHSVPLCKMINHHLNALAKKYPTTKFLKSVATNCIPNYPERHVPTIFIYNNGQMKRQFIGPQEFGGNSVTCDELEWMLSEAGAVKTTLESNPRPKIQDALFSQLGRSNRSDGDNTDW</sequence>
<dbReference type="AlphaFoldDB" id="A0AA88KU95"/>
<dbReference type="SUPFAM" id="SSF52833">
    <property type="entry name" value="Thioredoxin-like"/>
    <property type="match status" value="1"/>
</dbReference>
<evidence type="ECO:0000313" key="3">
    <source>
        <dbReference type="EMBL" id="KAK2707278.1"/>
    </source>
</evidence>
<name>A0AA88KU95_ARTSF</name>
<dbReference type="Gene3D" id="3.40.30.10">
    <property type="entry name" value="Glutaredoxin"/>
    <property type="match status" value="1"/>
</dbReference>
<dbReference type="PANTHER" id="PTHR45809:SF3">
    <property type="entry name" value="VIRAL IAP-ASSOCIATED FACTOR HOMOLOG"/>
    <property type="match status" value="1"/>
</dbReference>
<dbReference type="InterPro" id="IPR051498">
    <property type="entry name" value="Phosducin-like_chap/apop_reg"/>
</dbReference>
<dbReference type="Proteomes" id="UP001187531">
    <property type="component" value="Unassembled WGS sequence"/>
</dbReference>
<dbReference type="InterPro" id="IPR036249">
    <property type="entry name" value="Thioredoxin-like_sf"/>
</dbReference>
<dbReference type="InterPro" id="IPR024253">
    <property type="entry name" value="Phosducin_thioredoxin-like_dom"/>
</dbReference>
<evidence type="ECO:0000256" key="1">
    <source>
        <dbReference type="ARBA" id="ARBA00009686"/>
    </source>
</evidence>